<protein>
    <submittedName>
        <fullName evidence="10">Aromatic hydrocarbon degradation protein</fullName>
    </submittedName>
</protein>
<dbReference type="OrthoDB" id="9765571at2"/>
<evidence type="ECO:0000256" key="9">
    <source>
        <dbReference type="SAM" id="SignalP"/>
    </source>
</evidence>
<evidence type="ECO:0000256" key="6">
    <source>
        <dbReference type="ARBA" id="ARBA00022729"/>
    </source>
</evidence>
<evidence type="ECO:0000256" key="3">
    <source>
        <dbReference type="ARBA" id="ARBA00008163"/>
    </source>
</evidence>
<comment type="caution">
    <text evidence="10">The sequence shown here is derived from an EMBL/GenBank/DDBJ whole genome shotgun (WGS) entry which is preliminary data.</text>
</comment>
<accession>A0A3N0ECV3</accession>
<evidence type="ECO:0000256" key="1">
    <source>
        <dbReference type="ARBA" id="ARBA00004571"/>
    </source>
</evidence>
<reference evidence="10 11" key="1">
    <citation type="submission" date="2018-10" db="EMBL/GenBank/DDBJ databases">
        <title>Sinomicrobium pectinilyticum sp. nov., a pectinase-producing bacterium isolated from alkaline and saline soil, and emended description of the genus Sinomicrobium.</title>
        <authorList>
            <person name="Cheng B."/>
            <person name="Li C."/>
            <person name="Lai Q."/>
            <person name="Du M."/>
            <person name="Shao Z."/>
            <person name="Xu P."/>
            <person name="Yang C."/>
        </authorList>
    </citation>
    <scope>NUCLEOTIDE SEQUENCE [LARGE SCALE GENOMIC DNA]</scope>
    <source>
        <strain evidence="10 11">5DNS001</strain>
    </source>
</reference>
<comment type="similarity">
    <text evidence="3">Belongs to the OmpP1/FadL family.</text>
</comment>
<dbReference type="InterPro" id="IPR005362">
    <property type="entry name" value="UPF0164"/>
</dbReference>
<evidence type="ECO:0000256" key="7">
    <source>
        <dbReference type="ARBA" id="ARBA00023136"/>
    </source>
</evidence>
<dbReference type="EMBL" id="RJTM01000086">
    <property type="protein sequence ID" value="RNL85672.1"/>
    <property type="molecule type" value="Genomic_DNA"/>
</dbReference>
<dbReference type="PANTHER" id="PTHR35093">
    <property type="entry name" value="OUTER MEMBRANE PROTEIN NMB0088-RELATED"/>
    <property type="match status" value="1"/>
</dbReference>
<evidence type="ECO:0000256" key="4">
    <source>
        <dbReference type="ARBA" id="ARBA00022452"/>
    </source>
</evidence>
<dbReference type="Pfam" id="PF03687">
    <property type="entry name" value="UPF0164"/>
    <property type="match status" value="1"/>
</dbReference>
<keyword evidence="11" id="KW-1185">Reference proteome</keyword>
<comment type="subcellular location">
    <subcellularLocation>
        <location evidence="1">Cell outer membrane</location>
        <topology evidence="1">Multi-pass membrane protein</topology>
    </subcellularLocation>
</comment>
<evidence type="ECO:0000313" key="11">
    <source>
        <dbReference type="Proteomes" id="UP000267469"/>
    </source>
</evidence>
<evidence type="ECO:0000256" key="2">
    <source>
        <dbReference type="ARBA" id="ARBA00005846"/>
    </source>
</evidence>
<dbReference type="PANTHER" id="PTHR35093:SF8">
    <property type="entry name" value="OUTER MEMBRANE PROTEIN NMB0088-RELATED"/>
    <property type="match status" value="1"/>
</dbReference>
<keyword evidence="4" id="KW-1134">Transmembrane beta strand</keyword>
<dbReference type="Proteomes" id="UP000267469">
    <property type="component" value="Unassembled WGS sequence"/>
</dbReference>
<sequence length="506" mass="56086">MKKILAILVIFGAATQAKAQTINDVLRYGSENLQGTARYQSMSGAFGALGGDLSALNTNPAGSAVFTNGSLTISGTSYNTKNKTNYFGGRTSTDVSDFDLNQLGGVLVFHNTKNNAGWRKFSLAFNFEKANNFENEFLAAGHGDTSIDQYFLTFSQGVPLGVLGVGSNEVIEEAYLNIFSDPNLGFVPQQAFLGYQAYITDPVQDINSNTEYVSNVNYNTVSQRFLQSTSGYNNKFTVNFAGQYLEDFYLGASLNFHDVRYEKYTQLDEDGYGPGSNLEYINFDNLLRTDGNGFSFSLGGIARVGEMVRVGLTYQSPTWYRLTDELSQRIITDQALEQNPDIEFINFNLVSVFPDHKIQIPAKYTGSMAVVFGKQGLISLDYSYQDMSNAKLKPTSNPDFAAENDYMSDVLQAVSTVRLGGEYRIRQFSLRAGYLYEQSPYDNDMMGDLNGYSFGLGYDFGAARLDAAFNQFMRDYKSQLYETGLTSAADIENRNTNVTLSLTFNL</sequence>
<organism evidence="10 11">
    <name type="scientific">Sinomicrobium pectinilyticum</name>
    <dbReference type="NCBI Taxonomy" id="1084421"/>
    <lineage>
        <taxon>Bacteria</taxon>
        <taxon>Pseudomonadati</taxon>
        <taxon>Bacteroidota</taxon>
        <taxon>Flavobacteriia</taxon>
        <taxon>Flavobacteriales</taxon>
        <taxon>Flavobacteriaceae</taxon>
        <taxon>Sinomicrobium</taxon>
    </lineage>
</organism>
<dbReference type="RefSeq" id="WP_123216350.1">
    <property type="nucleotide sequence ID" value="NZ_RJTM01000086.1"/>
</dbReference>
<dbReference type="GO" id="GO:0015483">
    <property type="term" value="F:long-chain fatty acid transporting porin activity"/>
    <property type="evidence" value="ECO:0007669"/>
    <property type="project" value="TreeGrafter"/>
</dbReference>
<dbReference type="GO" id="GO:0009279">
    <property type="term" value="C:cell outer membrane"/>
    <property type="evidence" value="ECO:0007669"/>
    <property type="project" value="UniProtKB-SubCell"/>
</dbReference>
<feature type="signal peptide" evidence="9">
    <location>
        <begin position="1"/>
        <end position="19"/>
    </location>
</feature>
<proteinExistence type="inferred from homology"/>
<dbReference type="Gene3D" id="2.40.160.60">
    <property type="entry name" value="Outer membrane protein transport protein (OMPP1/FadL/TodX)"/>
    <property type="match status" value="1"/>
</dbReference>
<gene>
    <name evidence="10" type="ORF">ED312_12310</name>
</gene>
<feature type="chain" id="PRO_5017962924" evidence="9">
    <location>
        <begin position="20"/>
        <end position="506"/>
    </location>
</feature>
<keyword evidence="6 9" id="KW-0732">Signal</keyword>
<dbReference type="AlphaFoldDB" id="A0A3N0ECV3"/>
<evidence type="ECO:0000256" key="5">
    <source>
        <dbReference type="ARBA" id="ARBA00022692"/>
    </source>
</evidence>
<dbReference type="SUPFAM" id="SSF56935">
    <property type="entry name" value="Porins"/>
    <property type="match status" value="1"/>
</dbReference>
<name>A0A3N0ECV3_SINP1</name>
<dbReference type="InterPro" id="IPR005017">
    <property type="entry name" value="OMPP1/FadL/TodX"/>
</dbReference>
<comment type="similarity">
    <text evidence="2">Belongs to the UPF0164 family.</text>
</comment>
<keyword evidence="5" id="KW-0812">Transmembrane</keyword>
<keyword evidence="8" id="KW-0998">Cell outer membrane</keyword>
<dbReference type="Pfam" id="PF03349">
    <property type="entry name" value="Toluene_X"/>
    <property type="match status" value="1"/>
</dbReference>
<keyword evidence="7" id="KW-0472">Membrane</keyword>
<evidence type="ECO:0000256" key="8">
    <source>
        <dbReference type="ARBA" id="ARBA00023237"/>
    </source>
</evidence>
<evidence type="ECO:0000313" key="10">
    <source>
        <dbReference type="EMBL" id="RNL85672.1"/>
    </source>
</evidence>